<dbReference type="SUPFAM" id="SSF50475">
    <property type="entry name" value="FMN-binding split barrel"/>
    <property type="match status" value="1"/>
</dbReference>
<evidence type="ECO:0000313" key="8">
    <source>
        <dbReference type="Proteomes" id="UP000054698"/>
    </source>
</evidence>
<evidence type="ECO:0000256" key="4">
    <source>
        <dbReference type="PIRSR" id="PIRSR000190-2"/>
    </source>
</evidence>
<keyword evidence="1" id="KW-0285">Flavoprotein</keyword>
<dbReference type="RefSeq" id="WP_058444788.1">
    <property type="nucleotide sequence ID" value="NZ_CAAAHT010000030.1"/>
</dbReference>
<reference evidence="7 9" key="2">
    <citation type="submission" date="2018-06" db="EMBL/GenBank/DDBJ databases">
        <authorList>
            <consortium name="Pathogen Informatics"/>
            <person name="Doyle S."/>
        </authorList>
    </citation>
    <scope>NUCLEOTIDE SEQUENCE [LARGE SCALE GENOMIC DNA]</scope>
    <source>
        <strain evidence="7 9">NCTC12022</strain>
    </source>
</reference>
<dbReference type="PATRIC" id="fig|453.4.peg.1240"/>
<feature type="binding site" evidence="4">
    <location>
        <begin position="38"/>
        <end position="43"/>
    </location>
    <ligand>
        <name>FMN</name>
        <dbReference type="ChEBI" id="CHEBI:58210"/>
    </ligand>
</feature>
<keyword evidence="3 7" id="KW-0560">Oxidoreductase</keyword>
<dbReference type="Proteomes" id="UP000251942">
    <property type="component" value="Unassembled WGS sequence"/>
</dbReference>
<evidence type="ECO:0000256" key="3">
    <source>
        <dbReference type="ARBA" id="ARBA00023002"/>
    </source>
</evidence>
<dbReference type="InterPro" id="IPR000659">
    <property type="entry name" value="Pyridox_Oxase"/>
</dbReference>
<dbReference type="Pfam" id="PF01243">
    <property type="entry name" value="PNPOx_N"/>
    <property type="match status" value="1"/>
</dbReference>
<dbReference type="OrthoDB" id="5645701at2"/>
<feature type="binding site" evidence="4">
    <location>
        <position position="62"/>
    </location>
    <ligand>
        <name>FMN</name>
        <dbReference type="ChEBI" id="CHEBI:58210"/>
    </ligand>
</feature>
<dbReference type="GO" id="GO:0004733">
    <property type="term" value="F:pyridoxamine phosphate oxidase activity"/>
    <property type="evidence" value="ECO:0007669"/>
    <property type="project" value="UniProtKB-EC"/>
</dbReference>
<feature type="binding site" evidence="4">
    <location>
        <begin position="55"/>
        <end position="56"/>
    </location>
    <ligand>
        <name>FMN</name>
        <dbReference type="ChEBI" id="CHEBI:58210"/>
    </ligand>
</feature>
<keyword evidence="8" id="KW-1185">Reference proteome</keyword>
<reference evidence="6 8" key="1">
    <citation type="submission" date="2015-11" db="EMBL/GenBank/DDBJ databases">
        <title>Genomic analysis of 38 Legionella species identifies large and diverse effector repertoires.</title>
        <authorList>
            <person name="Burstein D."/>
            <person name="Amaro F."/>
            <person name="Zusman T."/>
            <person name="Lifshitz Z."/>
            <person name="Cohen O."/>
            <person name="Gilbert J.A."/>
            <person name="Pupko T."/>
            <person name="Shuman H.A."/>
            <person name="Segal G."/>
        </authorList>
    </citation>
    <scope>NUCLEOTIDE SEQUENCE [LARGE SCALE GENOMIC DNA]</scope>
    <source>
        <strain evidence="6 8">WO-44C</strain>
    </source>
</reference>
<dbReference type="Gene3D" id="2.30.110.10">
    <property type="entry name" value="Electron Transport, Fmn-binding Protein, Chain A"/>
    <property type="match status" value="1"/>
</dbReference>
<protein>
    <submittedName>
        <fullName evidence="6 7">Pyridoxamine 5'-phosphate oxidase</fullName>
        <ecNumber evidence="7">1.4.3.5</ecNumber>
    </submittedName>
</protein>
<name>A0A0W0U1J7_9GAMM</name>
<evidence type="ECO:0000313" key="9">
    <source>
        <dbReference type="Proteomes" id="UP000251942"/>
    </source>
</evidence>
<dbReference type="EMBL" id="UASS01000001">
    <property type="protein sequence ID" value="SPX59321.1"/>
    <property type="molecule type" value="Genomic_DNA"/>
</dbReference>
<evidence type="ECO:0000259" key="5">
    <source>
        <dbReference type="Pfam" id="PF01243"/>
    </source>
</evidence>
<dbReference type="AlphaFoldDB" id="A0A0W0U1J7"/>
<organism evidence="6 8">
    <name type="scientific">Legionella feeleii</name>
    <dbReference type="NCBI Taxonomy" id="453"/>
    <lineage>
        <taxon>Bacteria</taxon>
        <taxon>Pseudomonadati</taxon>
        <taxon>Pseudomonadota</taxon>
        <taxon>Gammaproteobacteria</taxon>
        <taxon>Legionellales</taxon>
        <taxon>Legionellaceae</taxon>
        <taxon>Legionella</taxon>
    </lineage>
</organism>
<evidence type="ECO:0000256" key="2">
    <source>
        <dbReference type="ARBA" id="ARBA00022643"/>
    </source>
</evidence>
<gene>
    <name evidence="7" type="primary">pdxH_1</name>
    <name evidence="6" type="ORF">Lfee_1152</name>
    <name evidence="7" type="ORF">NCTC12022_00142</name>
</gene>
<dbReference type="InterPro" id="IPR012349">
    <property type="entry name" value="Split_barrel_FMN-bd"/>
</dbReference>
<evidence type="ECO:0000256" key="1">
    <source>
        <dbReference type="ARBA" id="ARBA00022630"/>
    </source>
</evidence>
<comment type="cofactor">
    <cofactor evidence="4">
        <name>FMN</name>
        <dbReference type="ChEBI" id="CHEBI:58210"/>
    </cofactor>
    <text evidence="4">Binds 1 FMN per subunit.</text>
</comment>
<proteinExistence type="predicted"/>
<dbReference type="InterPro" id="IPR011576">
    <property type="entry name" value="Pyridox_Oxase_N"/>
</dbReference>
<feature type="binding site" evidence="4">
    <location>
        <position position="84"/>
    </location>
    <ligand>
        <name>FMN</name>
        <dbReference type="ChEBI" id="CHEBI:58210"/>
    </ligand>
</feature>
<evidence type="ECO:0000313" key="6">
    <source>
        <dbReference type="EMBL" id="KTD01548.1"/>
    </source>
</evidence>
<keyword evidence="2 4" id="KW-0288">FMN</keyword>
<accession>A0A0W0U1J7</accession>
<dbReference type="STRING" id="453.Lfee_1152"/>
<dbReference type="EMBL" id="LNYB01000031">
    <property type="protein sequence ID" value="KTD01548.1"/>
    <property type="molecule type" value="Genomic_DNA"/>
</dbReference>
<dbReference type="EC" id="1.4.3.5" evidence="7"/>
<dbReference type="PANTHER" id="PTHR10851:SF0">
    <property type="entry name" value="PYRIDOXINE-5'-PHOSPHATE OXIDASE"/>
    <property type="match status" value="1"/>
</dbReference>
<dbReference type="GO" id="GO:0008615">
    <property type="term" value="P:pyridoxine biosynthetic process"/>
    <property type="evidence" value="ECO:0007669"/>
    <property type="project" value="InterPro"/>
</dbReference>
<dbReference type="GO" id="GO:0010181">
    <property type="term" value="F:FMN binding"/>
    <property type="evidence" value="ECO:0007669"/>
    <property type="project" value="InterPro"/>
</dbReference>
<dbReference type="Proteomes" id="UP000054698">
    <property type="component" value="Unassembled WGS sequence"/>
</dbReference>
<dbReference type="PIRSF" id="PIRSF000190">
    <property type="entry name" value="Pyd_amn-ph_oxd"/>
    <property type="match status" value="1"/>
</dbReference>
<feature type="domain" description="Pyridoxamine 5'-phosphate oxidase N-terminal" evidence="5">
    <location>
        <begin position="22"/>
        <end position="105"/>
    </location>
</feature>
<sequence length="194" mass="22114">MPFNLITDWLAQEANAGSVCPDRAVLSTVTSAGIPHSRVVAIKAIEEESESVLFFTQRGTRKFIELTENPQVSMTFWFAMQQRQIILEGVAKPLSLQENEIYWRALPRERQLRFSTYASTSGKAIDSLVELDKKLAVLKQQYQDVPSLPMSEFYSGFRVFPDTMYFYTLGSESFSEMINYVKNTSGWSQQLLSP</sequence>
<dbReference type="PANTHER" id="PTHR10851">
    <property type="entry name" value="PYRIDOXINE-5-PHOSPHATE OXIDASE"/>
    <property type="match status" value="1"/>
</dbReference>
<feature type="binding site" evidence="4">
    <location>
        <position position="61"/>
    </location>
    <ligand>
        <name>FMN</name>
        <dbReference type="ChEBI" id="CHEBI:58210"/>
    </ligand>
</feature>
<evidence type="ECO:0000313" key="7">
    <source>
        <dbReference type="EMBL" id="SPX59321.1"/>
    </source>
</evidence>